<evidence type="ECO:0000313" key="5">
    <source>
        <dbReference type="Proteomes" id="UP001170717"/>
    </source>
</evidence>
<reference evidence="3" key="2">
    <citation type="submission" date="2023-07" db="EMBL/GenBank/DDBJ databases">
        <title>Genome content predicts the carbon catabolic preferences of heterotrophic bacteria.</title>
        <authorList>
            <person name="Gralka M."/>
        </authorList>
    </citation>
    <scope>NUCLEOTIDE SEQUENCE</scope>
    <source>
        <strain evidence="3">F2M12</strain>
    </source>
</reference>
<evidence type="ECO:0000313" key="3">
    <source>
        <dbReference type="EMBL" id="MDO6578316.1"/>
    </source>
</evidence>
<organism evidence="3 5">
    <name type="scientific">Alteromonas stellipolaris</name>
    <dbReference type="NCBI Taxonomy" id="233316"/>
    <lineage>
        <taxon>Bacteria</taxon>
        <taxon>Pseudomonadati</taxon>
        <taxon>Pseudomonadota</taxon>
        <taxon>Gammaproteobacteria</taxon>
        <taxon>Alteromonadales</taxon>
        <taxon>Alteromonadaceae</taxon>
        <taxon>Alteromonas/Salinimonas group</taxon>
        <taxon>Alteromonas</taxon>
    </lineage>
</organism>
<protein>
    <submittedName>
        <fullName evidence="3">DUF2177 family protein</fullName>
    </submittedName>
</protein>
<dbReference type="EMBL" id="CP013926">
    <property type="protein sequence ID" value="AMJ76387.1"/>
    <property type="molecule type" value="Genomic_DNA"/>
</dbReference>
<feature type="transmembrane region" description="Helical" evidence="1">
    <location>
        <begin position="118"/>
        <end position="136"/>
    </location>
</feature>
<evidence type="ECO:0000313" key="4">
    <source>
        <dbReference type="Proteomes" id="UP000056750"/>
    </source>
</evidence>
<name>A0AAW7Z1H6_9ALTE</name>
<feature type="transmembrane region" description="Helical" evidence="1">
    <location>
        <begin position="12"/>
        <end position="33"/>
    </location>
</feature>
<evidence type="ECO:0000256" key="1">
    <source>
        <dbReference type="SAM" id="Phobius"/>
    </source>
</evidence>
<dbReference type="GeneID" id="83258172"/>
<proteinExistence type="predicted"/>
<dbReference type="Proteomes" id="UP000056750">
    <property type="component" value="Chromosome"/>
</dbReference>
<dbReference type="EMBL" id="JAUOQI010000008">
    <property type="protein sequence ID" value="MDO6578316.1"/>
    <property type="molecule type" value="Genomic_DNA"/>
</dbReference>
<dbReference type="Pfam" id="PF09945">
    <property type="entry name" value="DUF2177"/>
    <property type="match status" value="1"/>
</dbReference>
<feature type="transmembrane region" description="Helical" evidence="1">
    <location>
        <begin position="53"/>
        <end position="73"/>
    </location>
</feature>
<reference evidence="2 4" key="1">
    <citation type="submission" date="2015-12" db="EMBL/GenBank/DDBJ databases">
        <title>Intraspecies pangenome expansion in the marine bacterium Alteromonas.</title>
        <authorList>
            <person name="Lopez-Perez M."/>
            <person name="Rodriguez-Valera F."/>
        </authorList>
    </citation>
    <scope>NUCLEOTIDE SEQUENCE [LARGE SCALE GENOMIC DNA]</scope>
    <source>
        <strain evidence="2 4">LMG 21861</strain>
    </source>
</reference>
<dbReference type="AlphaFoldDB" id="A0AAW7Z1H6"/>
<accession>A0AAW7Z1H6</accession>
<dbReference type="KEGG" id="asq:AVL57_10480"/>
<feature type="transmembrane region" description="Helical" evidence="1">
    <location>
        <begin position="80"/>
        <end position="98"/>
    </location>
</feature>
<dbReference type="InterPro" id="IPR018687">
    <property type="entry name" value="DUF2177_membr"/>
</dbReference>
<evidence type="ECO:0000313" key="2">
    <source>
        <dbReference type="EMBL" id="AMJ76387.1"/>
    </source>
</evidence>
<dbReference type="RefSeq" id="WP_057796290.1">
    <property type="nucleotide sequence ID" value="NZ_CAXIBE010000007.1"/>
</dbReference>
<keyword evidence="4" id="KW-1185">Reference proteome</keyword>
<gene>
    <name evidence="2" type="ORF">AVL57_10480</name>
    <name evidence="3" type="ORF">Q4527_12990</name>
</gene>
<sequence>MLQKIIMFSSSIALSILAILVCFGVLDALWLGWIARDWYTTEMASLLRENYITWPWVVFYLMYGFVVFVLAVVANRDKPLYYAGIDGALLGLASYGAYNLTNYSIVEGFTLFITAIDWAWGTFLTSVSAMAGWTGFQQVRNSEEK</sequence>
<dbReference type="Proteomes" id="UP001170717">
    <property type="component" value="Unassembled WGS sequence"/>
</dbReference>
<keyword evidence="1" id="KW-0812">Transmembrane</keyword>
<keyword evidence="1" id="KW-0472">Membrane</keyword>
<keyword evidence="1" id="KW-1133">Transmembrane helix</keyword>